<evidence type="ECO:0000256" key="6">
    <source>
        <dbReference type="RuleBase" id="RU362006"/>
    </source>
</evidence>
<keyword evidence="9" id="KW-1185">Reference proteome</keyword>
<evidence type="ECO:0000256" key="1">
    <source>
        <dbReference type="ARBA" id="ARBA00004141"/>
    </source>
</evidence>
<keyword evidence="3 6" id="KW-0812">Transmembrane</keyword>
<dbReference type="InterPro" id="IPR004345">
    <property type="entry name" value="TB2_DP1_HVA22"/>
</dbReference>
<feature type="transmembrane region" description="Helical" evidence="6">
    <location>
        <begin position="35"/>
        <end position="51"/>
    </location>
</feature>
<protein>
    <recommendedName>
        <fullName evidence="6">Protein YOP1</fullName>
    </recommendedName>
</protein>
<comment type="caution">
    <text evidence="6">Lacks conserved residue(s) required for the propagation of feature annotation.</text>
</comment>
<dbReference type="GO" id="GO:0016020">
    <property type="term" value="C:membrane"/>
    <property type="evidence" value="ECO:0007669"/>
    <property type="project" value="UniProtKB-SubCell"/>
</dbReference>
<evidence type="ECO:0000313" key="8">
    <source>
        <dbReference type="EMBL" id="GAN05589.1"/>
    </source>
</evidence>
<dbReference type="AlphaFoldDB" id="A0A0C9ME11"/>
<evidence type="ECO:0000256" key="7">
    <source>
        <dbReference type="SAM" id="MobiDB-lite"/>
    </source>
</evidence>
<feature type="region of interest" description="Disordered" evidence="7">
    <location>
        <begin position="143"/>
        <end position="171"/>
    </location>
</feature>
<comment type="similarity">
    <text evidence="2 6">Belongs to the DP1 family.</text>
</comment>
<keyword evidence="5 6" id="KW-0472">Membrane</keyword>
<comment type="subcellular location">
    <subcellularLocation>
        <location evidence="1 6">Membrane</location>
        <topology evidence="1 6">Multi-pass membrane protein</topology>
    </subcellularLocation>
</comment>
<evidence type="ECO:0000256" key="2">
    <source>
        <dbReference type="ARBA" id="ARBA00008573"/>
    </source>
</evidence>
<feature type="compositionally biased region" description="Low complexity" evidence="7">
    <location>
        <begin position="203"/>
        <end position="231"/>
    </location>
</feature>
<dbReference type="STRING" id="91626.A0A0C9ME11"/>
<feature type="transmembrane region" description="Helical" evidence="6">
    <location>
        <begin position="57"/>
        <end position="78"/>
    </location>
</feature>
<evidence type="ECO:0000256" key="4">
    <source>
        <dbReference type="ARBA" id="ARBA00022989"/>
    </source>
</evidence>
<name>A0A0C9ME11_9FUNG</name>
<proteinExistence type="inferred from homology"/>
<accession>A0A0C9ME11</accession>
<feature type="compositionally biased region" description="Polar residues" evidence="7">
    <location>
        <begin position="267"/>
        <end position="289"/>
    </location>
</feature>
<dbReference type="Proteomes" id="UP000053815">
    <property type="component" value="Unassembled WGS sequence"/>
</dbReference>
<gene>
    <name evidence="8" type="ORF">MAM1_0096c05060</name>
</gene>
<dbReference type="PANTHER" id="PTHR12300:SF161">
    <property type="entry name" value="RECEPTOR EXPRESSION-ENHANCING PROTEIN"/>
    <property type="match status" value="1"/>
</dbReference>
<evidence type="ECO:0000256" key="5">
    <source>
        <dbReference type="ARBA" id="ARBA00023136"/>
    </source>
</evidence>
<feature type="region of interest" description="Disordered" evidence="7">
    <location>
        <begin position="196"/>
        <end position="297"/>
    </location>
</feature>
<feature type="compositionally biased region" description="Low complexity" evidence="7">
    <location>
        <begin position="310"/>
        <end position="323"/>
    </location>
</feature>
<reference evidence="8" key="1">
    <citation type="submission" date="2014-09" db="EMBL/GenBank/DDBJ databases">
        <title>Draft genome sequence of an oleaginous Mucoromycotina fungus Mucor ambiguus NBRC6742.</title>
        <authorList>
            <person name="Takeda I."/>
            <person name="Yamane N."/>
            <person name="Morita T."/>
            <person name="Tamano K."/>
            <person name="Machida M."/>
            <person name="Baker S."/>
            <person name="Koike H."/>
        </authorList>
    </citation>
    <scope>NUCLEOTIDE SEQUENCE</scope>
    <source>
        <strain evidence="8">NBRC 6742</strain>
    </source>
</reference>
<feature type="compositionally biased region" description="Low complexity" evidence="7">
    <location>
        <begin position="241"/>
        <end position="254"/>
    </location>
</feature>
<organism evidence="8">
    <name type="scientific">Mucor ambiguus</name>
    <dbReference type="NCBI Taxonomy" id="91626"/>
    <lineage>
        <taxon>Eukaryota</taxon>
        <taxon>Fungi</taxon>
        <taxon>Fungi incertae sedis</taxon>
        <taxon>Mucoromycota</taxon>
        <taxon>Mucoromycotina</taxon>
        <taxon>Mucoromycetes</taxon>
        <taxon>Mucorales</taxon>
        <taxon>Mucorineae</taxon>
        <taxon>Mucoraceae</taxon>
        <taxon>Mucor</taxon>
    </lineage>
</organism>
<feature type="compositionally biased region" description="Basic and acidic residues" evidence="7">
    <location>
        <begin position="255"/>
        <end position="266"/>
    </location>
</feature>
<evidence type="ECO:0000313" key="9">
    <source>
        <dbReference type="Proteomes" id="UP000053815"/>
    </source>
</evidence>
<feature type="compositionally biased region" description="Polar residues" evidence="7">
    <location>
        <begin position="148"/>
        <end position="158"/>
    </location>
</feature>
<dbReference type="OrthoDB" id="434647at2759"/>
<sequence length="330" mass="36392">MITSAIYFCVKLGLLQLYPAYICYKAIKVNNQQEFGSLLTFWIVSITYLSIEYFSDIFLFWIPFYTEFKLVIVLWLILPQTQGTSVFYTRYLDPFLHAHEEHIDNALLEIQAKLKETIVLYGKQLIESVKRLVTDAVFKGHESEQETTHSLSAEQTSRPVEPRETAIDDGTGGYIINPYNLFSTLITTAANRYQQQYNSKQDTPSPASLPSSSATATASSSSLSTSQTAPPVKIEAPTPIVSSGATVTSTTTAAEDNKLDRTDSHDSLQSYVNIKDGSSANATPDLQNSTKPATTEAPAATWGGYLSSWVKKPSSSSSIPTVVTEDKKHN</sequence>
<dbReference type="PANTHER" id="PTHR12300">
    <property type="entry name" value="HVA22-LIKE PROTEINS"/>
    <property type="match status" value="1"/>
</dbReference>
<keyword evidence="4 6" id="KW-1133">Transmembrane helix</keyword>
<evidence type="ECO:0000256" key="3">
    <source>
        <dbReference type="ARBA" id="ARBA00022692"/>
    </source>
</evidence>
<feature type="region of interest" description="Disordered" evidence="7">
    <location>
        <begin position="310"/>
        <end position="330"/>
    </location>
</feature>
<dbReference type="Pfam" id="PF03134">
    <property type="entry name" value="TB2_DP1_HVA22"/>
    <property type="match status" value="1"/>
</dbReference>
<dbReference type="EMBL" id="DF836385">
    <property type="protein sequence ID" value="GAN05589.1"/>
    <property type="molecule type" value="Genomic_DNA"/>
</dbReference>